<reference evidence="1" key="2">
    <citation type="submission" date="2020-09" db="EMBL/GenBank/DDBJ databases">
        <authorList>
            <person name="Sun Q."/>
            <person name="Ohkuma M."/>
        </authorList>
    </citation>
    <scope>NUCLEOTIDE SEQUENCE</scope>
    <source>
        <strain evidence="1">JCM 14719</strain>
    </source>
</reference>
<dbReference type="AlphaFoldDB" id="A0A8J3FDG9"/>
<comment type="caution">
    <text evidence="1">The sequence shown here is derived from an EMBL/GenBank/DDBJ whole genome shotgun (WGS) entry which is preliminary data.</text>
</comment>
<evidence type="ECO:0000313" key="1">
    <source>
        <dbReference type="EMBL" id="GGK04272.1"/>
    </source>
</evidence>
<organism evidence="1 2">
    <name type="scientific">Calditerricola satsumensis</name>
    <dbReference type="NCBI Taxonomy" id="373054"/>
    <lineage>
        <taxon>Bacteria</taxon>
        <taxon>Bacillati</taxon>
        <taxon>Bacillota</taxon>
        <taxon>Bacilli</taxon>
        <taxon>Bacillales</taxon>
        <taxon>Bacillaceae</taxon>
        <taxon>Calditerricola</taxon>
    </lineage>
</organism>
<dbReference type="EMBL" id="BMOF01000040">
    <property type="protein sequence ID" value="GGK04272.1"/>
    <property type="molecule type" value="Genomic_DNA"/>
</dbReference>
<dbReference type="Proteomes" id="UP000637720">
    <property type="component" value="Unassembled WGS sequence"/>
</dbReference>
<sequence length="75" mass="8317">MTEAGLHLYRLEARLRDGRLVTVVVAAASEEKAFQYAESHLERDHLFLSRVAELSLVEKKPLHPGVGYAVVTAEA</sequence>
<protein>
    <recommendedName>
        <fullName evidence="3">DUF3906 family protein</fullName>
    </recommendedName>
</protein>
<evidence type="ECO:0008006" key="3">
    <source>
        <dbReference type="Google" id="ProtNLM"/>
    </source>
</evidence>
<proteinExistence type="predicted"/>
<evidence type="ECO:0000313" key="2">
    <source>
        <dbReference type="Proteomes" id="UP000637720"/>
    </source>
</evidence>
<dbReference type="Pfam" id="PF13046">
    <property type="entry name" value="DUF3906"/>
    <property type="match status" value="1"/>
</dbReference>
<reference evidence="1" key="1">
    <citation type="journal article" date="2014" name="Int. J. Syst. Evol. Microbiol.">
        <title>Complete genome sequence of Corynebacterium casei LMG S-19264T (=DSM 44701T), isolated from a smear-ripened cheese.</title>
        <authorList>
            <consortium name="US DOE Joint Genome Institute (JGI-PGF)"/>
            <person name="Walter F."/>
            <person name="Albersmeier A."/>
            <person name="Kalinowski J."/>
            <person name="Ruckert C."/>
        </authorList>
    </citation>
    <scope>NUCLEOTIDE SEQUENCE</scope>
    <source>
        <strain evidence="1">JCM 14719</strain>
    </source>
</reference>
<accession>A0A8J3FDG9</accession>
<keyword evidence="2" id="KW-1185">Reference proteome</keyword>
<dbReference type="RefSeq" id="WP_054669510.1">
    <property type="nucleotide sequence ID" value="NZ_BMOF01000040.1"/>
</dbReference>
<name>A0A8J3FDG9_9BACI</name>
<gene>
    <name evidence="1" type="ORF">GCM10007043_17920</name>
</gene>
<dbReference type="InterPro" id="IPR024998">
    <property type="entry name" value="DUF3906"/>
</dbReference>